<feature type="region of interest" description="Disordered" evidence="1">
    <location>
        <begin position="717"/>
        <end position="740"/>
    </location>
</feature>
<feature type="domain" description="EGF-like" evidence="3">
    <location>
        <begin position="877"/>
        <end position="913"/>
    </location>
</feature>
<dbReference type="PANTHER" id="PTHR23275:SF100">
    <property type="entry name" value="EGF-LIKE DOMAIN-CONTAINING PROTEIN"/>
    <property type="match status" value="1"/>
</dbReference>
<evidence type="ECO:0000259" key="3">
    <source>
        <dbReference type="SMART" id="SM00181"/>
    </source>
</evidence>
<feature type="domain" description="EGF-like" evidence="3">
    <location>
        <begin position="1009"/>
        <end position="1046"/>
    </location>
</feature>
<sequence>MFIFFFYLATFLLDNKFENKANLNHQLIKEDPIQITNVSIEGTLKIGETITAKLQPNEADSATSGITYKWEYEITSEEAESSELLPELSSDGGVIPPGPDVSSEGENPPADSSEGGNPPADSSEGGNPPADSSEGGNPPADSSEGENPPADSSEGENPPADSSEGENPPADSSEGENPPADSSEGENPPADSSEGENPPADSSEGENPPADSSEGENPPADSSEGENPPADSSEGENPPADSSEGENPPADSSEGENPPADSSEGENPPADSSEGENPPADSSEGENPPADSSEGENPPADSSEGENPPADSSEGENPPADSSEGENPPADSSEGENPPADSSEGENPPADSSEGENPPADSSEGENPPADSSEGENPPADSSEGENPPADSSEGENPPADSSEGENPPADSSEGENPPADSSEGENPPADSSEGENPPADSSEGENPPADSSEGENPPADSSEGENPPADSSEGENPPADSSEGENPPADSSEGENPPADSSEGENPPADSSEGENPPADSSEGENPPADSSEGENPPADSSEGENPPADSSEGENPPADSSEGENPPADSSEGENPPADSSEGENPPADSSEGENPPADSSEGENPPADSSEGENPPADSSEGENPPADSSEGENPPADSSEGENPPADSSEGDGAAHLLESVTYKPIPGCSSKTCTIPNDAPVGSRIRVTVTGEGNFTGTVNVTTDSVILAADPEVGSSSDEEKPGESSLPAEPTSDTPADACLSIAKCNKCDQKDPKLCAACDSGYALSTDKLSCTLIEDFCQKNIPNCRKCSETDPSKCDECKGDFVLSEEKTQCITRSNNCDEVVLYCTKCEIDRPTFCTNCFEGYGLKNGVCTLCGEGKFVNSQAECLPECSSIPHCEKCHQGTSRIVCDDCEDNYTLNEDSSACVSVRDLPSDFCKTDNDGCAECNKENPMWCTKCNTGYTPYNDKYCICNGYSINGRCYNETELKCDETVENCESCLNSNQCIYCKDNFDLMNGKCIPYECKIENCKQCYVADNQYYCDRCDEDNGYYASSDDKTCIKYEEVDCSVIAGCTKCSNIDNRCVKCNTELGFKEDVERDYDDHIDMCVCNSSLELVDGLCLPLILPMTPEPGAPRIEIEPDMYTHPSENPNEIQITGSTKNATAIYSMDVDKTLESIAVSDNITNILFKIEGTDKPLTINPLSETTEVILDFTDDSKIVIPPKSDNIEIKGTGKINIEPIKKEGSDAPSKEITINKVSPKPNGNMEFESDVDNLIIKEIQTFGTSTIKGDSRQGKTTTCQDLLLEGGSDFSTYDIVLQKVKIGLKSILNLNTDTTKFDEGSKLWIYYNRTIPERRFPIKINNAFPDFDKVRISVHNIASGDYLPVEQADEQLLIAQFNNENAGQDKLWEECEKLRPKFEDGNNFENAQCLNITEKEVNLVATKVDKPSKSKDKKLSGGAIAGIVIACIVVVAAIIALLVYFLVIKKKNQSTTSTQGDSSIAI</sequence>
<keyword evidence="2" id="KW-0812">Transmembrane</keyword>
<name>A0ABR2KRR9_9EUKA</name>
<feature type="domain" description="EGF-like" evidence="3">
    <location>
        <begin position="745"/>
        <end position="780"/>
    </location>
</feature>
<feature type="domain" description="EGF-like" evidence="3">
    <location>
        <begin position="974"/>
        <end position="1006"/>
    </location>
</feature>
<protein>
    <submittedName>
        <fullName evidence="4">Proprotein convertase subtilisin kexin type 5</fullName>
    </submittedName>
</protein>
<evidence type="ECO:0000313" key="4">
    <source>
        <dbReference type="EMBL" id="KAK8893844.1"/>
    </source>
</evidence>
<dbReference type="SMART" id="SM00181">
    <property type="entry name" value="EGF"/>
    <property type="match status" value="7"/>
</dbReference>
<evidence type="ECO:0000313" key="5">
    <source>
        <dbReference type="Proteomes" id="UP001470230"/>
    </source>
</evidence>
<dbReference type="EMBL" id="JAPFFF010000003">
    <property type="protein sequence ID" value="KAK8893844.1"/>
    <property type="molecule type" value="Genomic_DNA"/>
</dbReference>
<dbReference type="InterPro" id="IPR000742">
    <property type="entry name" value="EGF"/>
</dbReference>
<keyword evidence="2" id="KW-1133">Transmembrane helix</keyword>
<keyword evidence="5" id="KW-1185">Reference proteome</keyword>
<gene>
    <name evidence="4" type="ORF">M9Y10_022273</name>
</gene>
<reference evidence="4 5" key="1">
    <citation type="submission" date="2024-04" db="EMBL/GenBank/DDBJ databases">
        <title>Tritrichomonas musculus Genome.</title>
        <authorList>
            <person name="Alves-Ferreira E."/>
            <person name="Grigg M."/>
            <person name="Lorenzi H."/>
            <person name="Galac M."/>
        </authorList>
    </citation>
    <scope>NUCLEOTIDE SEQUENCE [LARGE SCALE GENOMIC DNA]</scope>
    <source>
        <strain evidence="4 5">EAF2021</strain>
    </source>
</reference>
<comment type="caution">
    <text evidence="4">The sequence shown here is derived from an EMBL/GenBank/DDBJ whole genome shotgun (WGS) entry which is preliminary data.</text>
</comment>
<evidence type="ECO:0000256" key="1">
    <source>
        <dbReference type="SAM" id="MobiDB-lite"/>
    </source>
</evidence>
<feature type="domain" description="EGF-like" evidence="3">
    <location>
        <begin position="785"/>
        <end position="821"/>
    </location>
</feature>
<keyword evidence="2" id="KW-0472">Membrane</keyword>
<dbReference type="SUPFAM" id="SSF57184">
    <property type="entry name" value="Growth factor receptor domain"/>
    <property type="match status" value="2"/>
</dbReference>
<dbReference type="Proteomes" id="UP001470230">
    <property type="component" value="Unassembled WGS sequence"/>
</dbReference>
<proteinExistence type="predicted"/>
<feature type="domain" description="EGF-like" evidence="3">
    <location>
        <begin position="826"/>
        <end position="860"/>
    </location>
</feature>
<feature type="domain" description="EGF-like" evidence="3">
    <location>
        <begin position="922"/>
        <end position="957"/>
    </location>
</feature>
<accession>A0ABR2KRR9</accession>
<feature type="transmembrane region" description="Helical" evidence="2">
    <location>
        <begin position="1445"/>
        <end position="1469"/>
    </location>
</feature>
<dbReference type="InterPro" id="IPR009030">
    <property type="entry name" value="Growth_fac_rcpt_cys_sf"/>
</dbReference>
<dbReference type="InterPro" id="IPR052798">
    <property type="entry name" value="Giardia_VSA"/>
</dbReference>
<dbReference type="PANTHER" id="PTHR23275">
    <property type="entry name" value="CABRIOLET.-RELATED"/>
    <property type="match status" value="1"/>
</dbReference>
<feature type="region of interest" description="Disordered" evidence="1">
    <location>
        <begin position="78"/>
        <end position="663"/>
    </location>
</feature>
<organism evidence="4 5">
    <name type="scientific">Tritrichomonas musculus</name>
    <dbReference type="NCBI Taxonomy" id="1915356"/>
    <lineage>
        <taxon>Eukaryota</taxon>
        <taxon>Metamonada</taxon>
        <taxon>Parabasalia</taxon>
        <taxon>Tritrichomonadida</taxon>
        <taxon>Tritrichomonadidae</taxon>
        <taxon>Tritrichomonas</taxon>
    </lineage>
</organism>
<evidence type="ECO:0000256" key="2">
    <source>
        <dbReference type="SAM" id="Phobius"/>
    </source>
</evidence>